<keyword evidence="4" id="KW-1185">Reference proteome</keyword>
<dbReference type="PROSITE" id="PS51318">
    <property type="entry name" value="TAT"/>
    <property type="match status" value="1"/>
</dbReference>
<sequence length="601" mass="63913">MQENGCGADGQQPIASGLHRRRFLQGTTGVGILAATGIGSGTSVASRETATPAKRWQREFPSPGPHHITAGDECVFASQSKTGSSDGEFVIALEVDTGDEAWRYDLGDQPIGSLTVANDTVFVRTDFSSHEENERGILLALDVSTGDEVWRLDPAATDGPISRMKVIDDVVCAETPPYSTQNLYAFDAETGEERWSMDEANYSFNDFSYHYDSRSQSTGGKVFVTKIGENYDTNEDDSLLAIDAATGEQVWESPHEFHFLYLFHDGTIYFGREGTLHALNATTGEEEWTVSQGYSVVPLTVADGTLFLQSTFLEETETDGEVERGRVHAVDLQTGNEQWQYGRIRPGLVTVSDGTVLLMEYDTVYGINESTGEEEWSTTRDGYIFTTLHSGQQNRTVNAPVVDDTLFVSSYKQSKSGFIVDAVDIQTGKTEQFVATDSPTTELTARNGTLFNGTETHLYALDVDSGSSENGGESGSGNSDSKSGDESSDSGTDGESGDSGSNTGDESSGSGDSGESGDSKSGAEENATDGGDAGSDTNSSGAADDGASDSSPNSGDDSDDSLRESSSDADDETPGMGIPAAVTSLGGIGYVLRRRLESDDS</sequence>
<dbReference type="KEGG" id="haly:HYG82_12740"/>
<feature type="region of interest" description="Disordered" evidence="1">
    <location>
        <begin position="463"/>
        <end position="588"/>
    </location>
</feature>
<dbReference type="PANTHER" id="PTHR34512">
    <property type="entry name" value="CELL SURFACE PROTEIN"/>
    <property type="match status" value="1"/>
</dbReference>
<dbReference type="EMBL" id="CP058601">
    <property type="protein sequence ID" value="QLG49667.1"/>
    <property type="molecule type" value="Genomic_DNA"/>
</dbReference>
<dbReference type="Proteomes" id="UP000509241">
    <property type="component" value="Chromosome"/>
</dbReference>
<feature type="compositionally biased region" description="Low complexity" evidence="1">
    <location>
        <begin position="464"/>
        <end position="481"/>
    </location>
</feature>
<dbReference type="Gene3D" id="2.130.10.10">
    <property type="entry name" value="YVTN repeat-like/Quinoprotein amine dehydrogenase"/>
    <property type="match status" value="2"/>
</dbReference>
<dbReference type="RefSeq" id="WP_179261437.1">
    <property type="nucleotide sequence ID" value="NZ_CP058601.1"/>
</dbReference>
<evidence type="ECO:0000313" key="3">
    <source>
        <dbReference type="EMBL" id="QLG49667.1"/>
    </source>
</evidence>
<feature type="domain" description="Pyrrolo-quinoline quinone repeat" evidence="2">
    <location>
        <begin position="236"/>
        <end position="468"/>
    </location>
</feature>
<evidence type="ECO:0000259" key="2">
    <source>
        <dbReference type="Pfam" id="PF13360"/>
    </source>
</evidence>
<feature type="compositionally biased region" description="Low complexity" evidence="1">
    <location>
        <begin position="489"/>
        <end position="510"/>
    </location>
</feature>
<accession>A0A7D5GIF7</accession>
<dbReference type="PANTHER" id="PTHR34512:SF30">
    <property type="entry name" value="OUTER MEMBRANE PROTEIN ASSEMBLY FACTOR BAMB"/>
    <property type="match status" value="1"/>
</dbReference>
<dbReference type="GeneID" id="56034173"/>
<evidence type="ECO:0000313" key="4">
    <source>
        <dbReference type="Proteomes" id="UP000509241"/>
    </source>
</evidence>
<feature type="domain" description="Pyrrolo-quinoline quinone repeat" evidence="2">
    <location>
        <begin position="44"/>
        <end position="196"/>
    </location>
</feature>
<dbReference type="InterPro" id="IPR002372">
    <property type="entry name" value="PQQ_rpt_dom"/>
</dbReference>
<dbReference type="InterPro" id="IPR006311">
    <property type="entry name" value="TAT_signal"/>
</dbReference>
<dbReference type="OrthoDB" id="8638at2157"/>
<proteinExistence type="predicted"/>
<dbReference type="SUPFAM" id="SSF50998">
    <property type="entry name" value="Quinoprotein alcohol dehydrogenase-like"/>
    <property type="match status" value="2"/>
</dbReference>
<dbReference type="Pfam" id="PF13360">
    <property type="entry name" value="PQQ_2"/>
    <property type="match status" value="2"/>
</dbReference>
<evidence type="ECO:0000256" key="1">
    <source>
        <dbReference type="SAM" id="MobiDB-lite"/>
    </source>
</evidence>
<dbReference type="InterPro" id="IPR015943">
    <property type="entry name" value="WD40/YVTN_repeat-like_dom_sf"/>
</dbReference>
<reference evidence="3 4" key="1">
    <citation type="submission" date="2020-07" db="EMBL/GenBank/DDBJ databases">
        <authorList>
            <person name="Cui H."/>
        </authorList>
    </citation>
    <scope>NUCLEOTIDE SEQUENCE [LARGE SCALE GENOMIC DNA]</scope>
    <source>
        <strain evidence="3 4">YPL8</strain>
    </source>
</reference>
<gene>
    <name evidence="3" type="ORF">HYG82_12740</name>
</gene>
<dbReference type="AlphaFoldDB" id="A0A7D5GIF7"/>
<name>A0A7D5GIF7_9EURY</name>
<organism evidence="3 4">
    <name type="scientific">Natrinema halophilum</name>
    <dbReference type="NCBI Taxonomy" id="1699371"/>
    <lineage>
        <taxon>Archaea</taxon>
        <taxon>Methanobacteriati</taxon>
        <taxon>Methanobacteriota</taxon>
        <taxon>Stenosarchaea group</taxon>
        <taxon>Halobacteria</taxon>
        <taxon>Halobacteriales</taxon>
        <taxon>Natrialbaceae</taxon>
        <taxon>Natrinema</taxon>
    </lineage>
</organism>
<dbReference type="InterPro" id="IPR018391">
    <property type="entry name" value="PQQ_b-propeller_rpt"/>
</dbReference>
<dbReference type="InterPro" id="IPR011047">
    <property type="entry name" value="Quinoprotein_ADH-like_sf"/>
</dbReference>
<dbReference type="SMART" id="SM00564">
    <property type="entry name" value="PQQ"/>
    <property type="match status" value="8"/>
</dbReference>
<feature type="compositionally biased region" description="Low complexity" evidence="1">
    <location>
        <begin position="528"/>
        <end position="555"/>
    </location>
</feature>
<protein>
    <submittedName>
        <fullName evidence="3">PQQ-binding-like beta-propeller repeat protein</fullName>
    </submittedName>
</protein>